<evidence type="ECO:0000256" key="5">
    <source>
        <dbReference type="ARBA" id="ARBA00022692"/>
    </source>
</evidence>
<dbReference type="PRINTS" id="PR00174">
    <property type="entry name" value="LACYSMPORT"/>
</dbReference>
<keyword evidence="3" id="KW-1003">Cell membrane</keyword>
<dbReference type="PANTHER" id="PTHR23522">
    <property type="entry name" value="BLL5896 PROTEIN"/>
    <property type="match status" value="1"/>
</dbReference>
<dbReference type="OrthoDB" id="9150135at2"/>
<keyword evidence="4" id="KW-0997">Cell inner membrane</keyword>
<evidence type="ECO:0000256" key="8">
    <source>
        <dbReference type="SAM" id="Phobius"/>
    </source>
</evidence>
<sequence>MFRRNKIYWVFSSFFFFYFFSFSSSMSLFGIWLGQAGGLDGTGKGIVFAINSIGALCIHPIYGFISDKIGLKKHLLSVIIGLLILAGPFFQFIYSPLLAYNIYIGAIVGSIYLGAAFTSGNAAVETFIEKIGRKYSFEYGESRMFGSLGWAVATFFAGQTFNINPNLNFWVCSGSAVILAVLLFMSKVERSDSNINLTAQEDSSKVEPFSFKEVVKLVRSGKFWSFVMYILGITCIFTVYDQQFPVYFASLFDSPETGNRMYGYLNSIQVFFEAAFMFMAPVIVNRIGAKKGLLLAGLLMFTRITCSGLADGIPMAVAATKLIHSLEVPVMFISIFKYIRVNFDARVTSTMYLVGYQFSGALGAAVISPIAGRLYDVIGFSQTYLWLGAYVLLFTVISMFTLRNTNKLS</sequence>
<comment type="subcellular location">
    <subcellularLocation>
        <location evidence="1">Cell inner membrane</location>
        <topology evidence="1">Multi-pass membrane protein</topology>
    </subcellularLocation>
</comment>
<feature type="transmembrane region" description="Helical" evidence="8">
    <location>
        <begin position="351"/>
        <end position="371"/>
    </location>
</feature>
<dbReference type="NCBIfam" id="TIGR00882">
    <property type="entry name" value="2A0105"/>
    <property type="match status" value="1"/>
</dbReference>
<gene>
    <name evidence="9" type="ORF">PNBC_04085</name>
</gene>
<keyword evidence="5 8" id="KW-0812">Transmembrane</keyword>
<keyword evidence="7 8" id="KW-0472">Membrane</keyword>
<keyword evidence="2" id="KW-0813">Transport</keyword>
<evidence type="ECO:0000256" key="7">
    <source>
        <dbReference type="ARBA" id="ARBA00023136"/>
    </source>
</evidence>
<feature type="transmembrane region" description="Helical" evidence="8">
    <location>
        <begin position="292"/>
        <end position="310"/>
    </location>
</feature>
<dbReference type="NCBIfam" id="NF007077">
    <property type="entry name" value="PRK09528.1"/>
    <property type="match status" value="1"/>
</dbReference>
<feature type="transmembrane region" description="Helical" evidence="8">
    <location>
        <begin position="167"/>
        <end position="185"/>
    </location>
</feature>
<dbReference type="STRING" id="1763538.LPB68_20655"/>
<feature type="transmembrane region" description="Helical" evidence="8">
    <location>
        <begin position="75"/>
        <end position="94"/>
    </location>
</feature>
<evidence type="ECO:0000313" key="9">
    <source>
        <dbReference type="EMBL" id="OAB76588.1"/>
    </source>
</evidence>
<name>A0A167FID6_9BACL</name>
<keyword evidence="10" id="KW-1185">Reference proteome</keyword>
<dbReference type="GO" id="GO:0015528">
    <property type="term" value="F:lactose:proton symporter activity"/>
    <property type="evidence" value="ECO:0007669"/>
    <property type="project" value="TreeGrafter"/>
</dbReference>
<dbReference type="GO" id="GO:0005886">
    <property type="term" value="C:plasma membrane"/>
    <property type="evidence" value="ECO:0007669"/>
    <property type="project" value="UniProtKB-SubCell"/>
</dbReference>
<evidence type="ECO:0000256" key="6">
    <source>
        <dbReference type="ARBA" id="ARBA00022989"/>
    </source>
</evidence>
<dbReference type="Proteomes" id="UP000077134">
    <property type="component" value="Unassembled WGS sequence"/>
</dbReference>
<feature type="transmembrane region" description="Helical" evidence="8">
    <location>
        <begin position="261"/>
        <end position="280"/>
    </location>
</feature>
<dbReference type="GO" id="GO:0030395">
    <property type="term" value="F:lactose binding"/>
    <property type="evidence" value="ECO:0007669"/>
    <property type="project" value="TreeGrafter"/>
</dbReference>
<dbReference type="InterPro" id="IPR036259">
    <property type="entry name" value="MFS_trans_sf"/>
</dbReference>
<feature type="transmembrane region" description="Helical" evidence="8">
    <location>
        <begin position="144"/>
        <end position="161"/>
    </location>
</feature>
<proteinExistence type="predicted"/>
<dbReference type="AlphaFoldDB" id="A0A167FID6"/>
<dbReference type="KEGG" id="pcx:LPB68_20655"/>
<protein>
    <submittedName>
        <fullName evidence="9">Galactoside permease</fullName>
    </submittedName>
</protein>
<comment type="caution">
    <text evidence="9">The sequence shown here is derived from an EMBL/GenBank/DDBJ whole genome shotgun (WGS) entry which is preliminary data.</text>
</comment>
<feature type="transmembrane region" description="Helical" evidence="8">
    <location>
        <begin position="383"/>
        <end position="402"/>
    </location>
</feature>
<reference evidence="9 10" key="1">
    <citation type="submission" date="2016-02" db="EMBL/GenBank/DDBJ databases">
        <title>Paenibacillus sp. LPB0068, isolated from Crassostrea gigas.</title>
        <authorList>
            <person name="Shin S.-K."/>
            <person name="Yi H."/>
        </authorList>
    </citation>
    <scope>NUCLEOTIDE SEQUENCE [LARGE SCALE GENOMIC DNA]</scope>
    <source>
        <strain evidence="9 10">LPB0068</strain>
    </source>
</reference>
<dbReference type="Gene3D" id="1.20.1250.20">
    <property type="entry name" value="MFS general substrate transporter like domains"/>
    <property type="match status" value="2"/>
</dbReference>
<keyword evidence="6 8" id="KW-1133">Transmembrane helix</keyword>
<accession>A0A167FID6</accession>
<evidence type="ECO:0000256" key="1">
    <source>
        <dbReference type="ARBA" id="ARBA00004429"/>
    </source>
</evidence>
<dbReference type="Pfam" id="PF01306">
    <property type="entry name" value="LacY_symp"/>
    <property type="match status" value="1"/>
</dbReference>
<evidence type="ECO:0000256" key="3">
    <source>
        <dbReference type="ARBA" id="ARBA00022475"/>
    </source>
</evidence>
<dbReference type="InterPro" id="IPR000576">
    <property type="entry name" value="LacY/RafB_perm_fam"/>
</dbReference>
<feature type="transmembrane region" description="Helical" evidence="8">
    <location>
        <begin position="100"/>
        <end position="124"/>
    </location>
</feature>
<organism evidence="9 10">
    <name type="scientific">Paenibacillus crassostreae</name>
    <dbReference type="NCBI Taxonomy" id="1763538"/>
    <lineage>
        <taxon>Bacteria</taxon>
        <taxon>Bacillati</taxon>
        <taxon>Bacillota</taxon>
        <taxon>Bacilli</taxon>
        <taxon>Bacillales</taxon>
        <taxon>Paenibacillaceae</taxon>
        <taxon>Paenibacillus</taxon>
    </lineage>
</organism>
<feature type="transmembrane region" description="Helical" evidence="8">
    <location>
        <begin position="223"/>
        <end position="241"/>
    </location>
</feature>
<feature type="transmembrane region" description="Helical" evidence="8">
    <location>
        <begin position="7"/>
        <end position="33"/>
    </location>
</feature>
<evidence type="ECO:0000256" key="2">
    <source>
        <dbReference type="ARBA" id="ARBA00022448"/>
    </source>
</evidence>
<dbReference type="RefSeq" id="WP_068655437.1">
    <property type="nucleotide sequence ID" value="NZ_CP017770.1"/>
</dbReference>
<evidence type="ECO:0000313" key="10">
    <source>
        <dbReference type="Proteomes" id="UP000077134"/>
    </source>
</evidence>
<dbReference type="PANTHER" id="PTHR23522:SF10">
    <property type="entry name" value="3-PHENYLPROPIONIC ACID TRANSPORTER-RELATED"/>
    <property type="match status" value="1"/>
</dbReference>
<dbReference type="EMBL" id="LSFN01000005">
    <property type="protein sequence ID" value="OAB76588.1"/>
    <property type="molecule type" value="Genomic_DNA"/>
</dbReference>
<dbReference type="SUPFAM" id="SSF103473">
    <property type="entry name" value="MFS general substrate transporter"/>
    <property type="match status" value="1"/>
</dbReference>
<feature type="transmembrane region" description="Helical" evidence="8">
    <location>
        <begin position="322"/>
        <end position="339"/>
    </location>
</feature>
<feature type="transmembrane region" description="Helical" evidence="8">
    <location>
        <begin position="45"/>
        <end position="63"/>
    </location>
</feature>
<evidence type="ECO:0000256" key="4">
    <source>
        <dbReference type="ARBA" id="ARBA00022519"/>
    </source>
</evidence>